<comment type="caution">
    <text evidence="1">The sequence shown here is derived from an EMBL/GenBank/DDBJ whole genome shotgun (WGS) entry which is preliminary data.</text>
</comment>
<dbReference type="Proteomes" id="UP001652504">
    <property type="component" value="Unassembled WGS sequence"/>
</dbReference>
<keyword evidence="2" id="KW-1185">Reference proteome</keyword>
<evidence type="ECO:0000313" key="1">
    <source>
        <dbReference type="EMBL" id="MCV2884817.1"/>
    </source>
</evidence>
<gene>
    <name evidence="1" type="ORF">OE749_08925</name>
</gene>
<reference evidence="1 2" key="1">
    <citation type="submission" date="2022-10" db="EMBL/GenBank/DDBJ databases">
        <title>Aestuariibacter sp. AA17 isolated from Montipora capitata coral fragment.</title>
        <authorList>
            <person name="Emsley S.A."/>
            <person name="Pfannmuller K.M."/>
            <person name="Loughran R.M."/>
            <person name="Shlafstein M."/>
            <person name="Papke E."/>
            <person name="Saw J.H."/>
            <person name="Ushijima B."/>
            <person name="Videau P."/>
        </authorList>
    </citation>
    <scope>NUCLEOTIDE SEQUENCE [LARGE SCALE GENOMIC DNA]</scope>
    <source>
        <strain evidence="1 2">AA17</strain>
    </source>
</reference>
<dbReference type="PIRSF" id="PIRSF010372">
    <property type="entry name" value="PaiB"/>
    <property type="match status" value="1"/>
</dbReference>
<sequence length="201" mass="22824">MYTYLPSHFDMQCQDTVSRLVLENSFATLISVDSAGEVYLSHLPIILEEFGKDWVFSFHFAKKNLHSEVLTSCPKNILVFKGPHSYISPTCYLKKPAVPTWNYAVAHFEGEVTLLDDDQLITHLRKQVDLYEPSLNDSDVMPEEFVDRLSSMIIGFEMTAKQVISKFKLGQNRSPEDQAGILEKLQVSGDSHAIHLAELMK</sequence>
<organism evidence="1 2">
    <name type="scientific">Fluctibacter corallii</name>
    <dbReference type="NCBI Taxonomy" id="2984329"/>
    <lineage>
        <taxon>Bacteria</taxon>
        <taxon>Pseudomonadati</taxon>
        <taxon>Pseudomonadota</taxon>
        <taxon>Gammaproteobacteria</taxon>
        <taxon>Alteromonadales</taxon>
        <taxon>Alteromonadaceae</taxon>
        <taxon>Fluctibacter</taxon>
    </lineage>
</organism>
<accession>A0ABT3A813</accession>
<dbReference type="PANTHER" id="PTHR35802">
    <property type="entry name" value="PROTEASE SYNTHASE AND SPORULATION PROTEIN PAI 2"/>
    <property type="match status" value="1"/>
</dbReference>
<dbReference type="RefSeq" id="WP_263712100.1">
    <property type="nucleotide sequence ID" value="NZ_JAOWKX010000004.1"/>
</dbReference>
<dbReference type="InterPro" id="IPR012349">
    <property type="entry name" value="Split_barrel_FMN-bd"/>
</dbReference>
<dbReference type="PANTHER" id="PTHR35802:SF1">
    <property type="entry name" value="PROTEASE SYNTHASE AND SPORULATION PROTEIN PAI 2"/>
    <property type="match status" value="1"/>
</dbReference>
<dbReference type="Pfam" id="PF04299">
    <property type="entry name" value="FMN_bind_2"/>
    <property type="match status" value="1"/>
</dbReference>
<evidence type="ECO:0000313" key="2">
    <source>
        <dbReference type="Proteomes" id="UP001652504"/>
    </source>
</evidence>
<protein>
    <submittedName>
        <fullName evidence="1">FMN-binding negative transcriptional regulator</fullName>
    </submittedName>
</protein>
<dbReference type="EMBL" id="JAOWKX010000004">
    <property type="protein sequence ID" value="MCV2884817.1"/>
    <property type="molecule type" value="Genomic_DNA"/>
</dbReference>
<dbReference type="SUPFAM" id="SSF50475">
    <property type="entry name" value="FMN-binding split barrel"/>
    <property type="match status" value="1"/>
</dbReference>
<dbReference type="InterPro" id="IPR007396">
    <property type="entry name" value="TR_PAI2-type"/>
</dbReference>
<dbReference type="Gene3D" id="2.30.110.10">
    <property type="entry name" value="Electron Transport, Fmn-binding Protein, Chain A"/>
    <property type="match status" value="1"/>
</dbReference>
<proteinExistence type="predicted"/>
<name>A0ABT3A813_9ALTE</name>